<protein>
    <submittedName>
        <fullName evidence="1">Uncharacterized protein</fullName>
    </submittedName>
</protein>
<dbReference type="InParanoid" id="F4X0H1"/>
<reference evidence="1" key="1">
    <citation type="submission" date="2011-02" db="EMBL/GenBank/DDBJ databases">
        <title>The genome of the leaf-cutting ant Acromyrmex echinatior suggests key adaptations to social evolution and fungus farming.</title>
        <authorList>
            <person name="Nygaard S."/>
            <person name="Zhang G."/>
        </authorList>
    </citation>
    <scope>NUCLEOTIDE SEQUENCE</scope>
</reference>
<name>F4X0H1_ACREC</name>
<evidence type="ECO:0000313" key="1">
    <source>
        <dbReference type="EMBL" id="EGI59963.1"/>
    </source>
</evidence>
<evidence type="ECO:0000313" key="2">
    <source>
        <dbReference type="Proteomes" id="UP000007755"/>
    </source>
</evidence>
<accession>F4X0H1</accession>
<sequence length="138" mass="15381">MEVEFGGGVTEEDILARLKAWRNDLQAKSSYFELAAGAEGGGFEGVAGSQAKINVNYEFCIYIFMANVYGKNHQVTEKIYLRVKNDAPEDGGAVLINSAQIYCRAMDQVSSMGIFGWIRDEVAIHFDIFTVRTVRLQE</sequence>
<dbReference type="EMBL" id="GL888498">
    <property type="protein sequence ID" value="EGI59963.1"/>
    <property type="molecule type" value="Genomic_DNA"/>
</dbReference>
<dbReference type="AlphaFoldDB" id="F4X0H1"/>
<keyword evidence="2" id="KW-1185">Reference proteome</keyword>
<dbReference type="Proteomes" id="UP000007755">
    <property type="component" value="Unassembled WGS sequence"/>
</dbReference>
<proteinExistence type="predicted"/>
<gene>
    <name evidence="1" type="ORF">G5I_11750</name>
</gene>
<organism evidence="2">
    <name type="scientific">Acromyrmex echinatior</name>
    <name type="common">Panamanian leafcutter ant</name>
    <name type="synonym">Acromyrmex octospinosus echinatior</name>
    <dbReference type="NCBI Taxonomy" id="103372"/>
    <lineage>
        <taxon>Eukaryota</taxon>
        <taxon>Metazoa</taxon>
        <taxon>Ecdysozoa</taxon>
        <taxon>Arthropoda</taxon>
        <taxon>Hexapoda</taxon>
        <taxon>Insecta</taxon>
        <taxon>Pterygota</taxon>
        <taxon>Neoptera</taxon>
        <taxon>Endopterygota</taxon>
        <taxon>Hymenoptera</taxon>
        <taxon>Apocrita</taxon>
        <taxon>Aculeata</taxon>
        <taxon>Formicoidea</taxon>
        <taxon>Formicidae</taxon>
        <taxon>Myrmicinae</taxon>
        <taxon>Acromyrmex</taxon>
    </lineage>
</organism>